<sequence>MSTPCLYRNRTREACRCWITVSLKCMPFKRLAKLRHIPSRIIYQCGQLLALFNQLLKYIVLRDVLSFKR</sequence>
<evidence type="ECO:0000313" key="2">
    <source>
        <dbReference type="Proteomes" id="UP001054252"/>
    </source>
</evidence>
<reference evidence="1 2" key="1">
    <citation type="journal article" date="2021" name="Commun. Biol.">
        <title>The genome of Shorea leprosula (Dipterocarpaceae) highlights the ecological relevance of drought in aseasonal tropical rainforests.</title>
        <authorList>
            <person name="Ng K.K.S."/>
            <person name="Kobayashi M.J."/>
            <person name="Fawcett J.A."/>
            <person name="Hatakeyama M."/>
            <person name="Paape T."/>
            <person name="Ng C.H."/>
            <person name="Ang C.C."/>
            <person name="Tnah L.H."/>
            <person name="Lee C.T."/>
            <person name="Nishiyama T."/>
            <person name="Sese J."/>
            <person name="O'Brien M.J."/>
            <person name="Copetti D."/>
            <person name="Mohd Noor M.I."/>
            <person name="Ong R.C."/>
            <person name="Putra M."/>
            <person name="Sireger I.Z."/>
            <person name="Indrioko S."/>
            <person name="Kosugi Y."/>
            <person name="Izuno A."/>
            <person name="Isagi Y."/>
            <person name="Lee S.L."/>
            <person name="Shimizu K.K."/>
        </authorList>
    </citation>
    <scope>NUCLEOTIDE SEQUENCE [LARGE SCALE GENOMIC DNA]</scope>
    <source>
        <strain evidence="1">214</strain>
    </source>
</reference>
<proteinExistence type="predicted"/>
<gene>
    <name evidence="1" type="ORF">SLEP1_g16010</name>
</gene>
<dbReference type="AlphaFoldDB" id="A0AAV5IVF5"/>
<keyword evidence="2" id="KW-1185">Reference proteome</keyword>
<comment type="caution">
    <text evidence="1">The sequence shown here is derived from an EMBL/GenBank/DDBJ whole genome shotgun (WGS) entry which is preliminary data.</text>
</comment>
<dbReference type="EMBL" id="BPVZ01000020">
    <property type="protein sequence ID" value="GKV03761.1"/>
    <property type="molecule type" value="Genomic_DNA"/>
</dbReference>
<accession>A0AAV5IVF5</accession>
<protein>
    <submittedName>
        <fullName evidence="1">Uncharacterized protein</fullName>
    </submittedName>
</protein>
<name>A0AAV5IVF5_9ROSI</name>
<organism evidence="1 2">
    <name type="scientific">Rubroshorea leprosula</name>
    <dbReference type="NCBI Taxonomy" id="152421"/>
    <lineage>
        <taxon>Eukaryota</taxon>
        <taxon>Viridiplantae</taxon>
        <taxon>Streptophyta</taxon>
        <taxon>Embryophyta</taxon>
        <taxon>Tracheophyta</taxon>
        <taxon>Spermatophyta</taxon>
        <taxon>Magnoliopsida</taxon>
        <taxon>eudicotyledons</taxon>
        <taxon>Gunneridae</taxon>
        <taxon>Pentapetalae</taxon>
        <taxon>rosids</taxon>
        <taxon>malvids</taxon>
        <taxon>Malvales</taxon>
        <taxon>Dipterocarpaceae</taxon>
        <taxon>Rubroshorea</taxon>
    </lineage>
</organism>
<dbReference type="Proteomes" id="UP001054252">
    <property type="component" value="Unassembled WGS sequence"/>
</dbReference>
<evidence type="ECO:0000313" key="1">
    <source>
        <dbReference type="EMBL" id="GKV03761.1"/>
    </source>
</evidence>